<dbReference type="PANTHER" id="PTHR12084:SF0">
    <property type="entry name" value="NUCLEAR PORE GLYCOPROTEIN P62"/>
    <property type="match status" value="1"/>
</dbReference>
<dbReference type="GO" id="GO:0044613">
    <property type="term" value="C:nuclear pore central transport channel"/>
    <property type="evidence" value="ECO:0007669"/>
    <property type="project" value="TreeGrafter"/>
</dbReference>
<dbReference type="GO" id="GO:0006606">
    <property type="term" value="P:protein import into nucleus"/>
    <property type="evidence" value="ECO:0007669"/>
    <property type="project" value="TreeGrafter"/>
</dbReference>
<organism evidence="11 12">
    <name type="scientific">Cimex lectularius</name>
    <name type="common">Bed bug</name>
    <name type="synonym">Acanthia lectularia</name>
    <dbReference type="NCBI Taxonomy" id="79782"/>
    <lineage>
        <taxon>Eukaryota</taxon>
        <taxon>Metazoa</taxon>
        <taxon>Ecdysozoa</taxon>
        <taxon>Arthropoda</taxon>
        <taxon>Hexapoda</taxon>
        <taxon>Insecta</taxon>
        <taxon>Pterygota</taxon>
        <taxon>Neoptera</taxon>
        <taxon>Paraneoptera</taxon>
        <taxon>Hemiptera</taxon>
        <taxon>Heteroptera</taxon>
        <taxon>Panheteroptera</taxon>
        <taxon>Cimicomorpha</taxon>
        <taxon>Cimicidae</taxon>
        <taxon>Cimex</taxon>
    </lineage>
</organism>
<dbReference type="GO" id="GO:0051028">
    <property type="term" value="P:mRNA transport"/>
    <property type="evidence" value="ECO:0007669"/>
    <property type="project" value="UniProtKB-KW"/>
</dbReference>
<dbReference type="Pfam" id="PF05064">
    <property type="entry name" value="Nsp1_C"/>
    <property type="match status" value="1"/>
</dbReference>
<evidence type="ECO:0000259" key="10">
    <source>
        <dbReference type="Pfam" id="PF05064"/>
    </source>
</evidence>
<accession>A0A8I6TBN7</accession>
<name>A0A8I6TBN7_CIMLE</name>
<dbReference type="RefSeq" id="XP_014241363.1">
    <property type="nucleotide sequence ID" value="XM_014385877.2"/>
</dbReference>
<dbReference type="AlphaFoldDB" id="A0A8I6TBN7"/>
<dbReference type="GeneID" id="106662071"/>
<feature type="coiled-coil region" evidence="9">
    <location>
        <begin position="183"/>
        <end position="210"/>
    </location>
</feature>
<comment type="subcellular location">
    <subcellularLocation>
        <location evidence="1">Nucleus</location>
        <location evidence="1">Nuclear pore complex</location>
    </subcellularLocation>
</comment>
<dbReference type="Gene3D" id="1.20.5.170">
    <property type="match status" value="1"/>
</dbReference>
<evidence type="ECO:0000256" key="7">
    <source>
        <dbReference type="ARBA" id="ARBA00023132"/>
    </source>
</evidence>
<keyword evidence="5" id="KW-0653">Protein transport</keyword>
<dbReference type="GO" id="GO:0006405">
    <property type="term" value="P:RNA export from nucleus"/>
    <property type="evidence" value="ECO:0007669"/>
    <property type="project" value="TreeGrafter"/>
</dbReference>
<evidence type="ECO:0000256" key="5">
    <source>
        <dbReference type="ARBA" id="ARBA00022927"/>
    </source>
</evidence>
<keyword evidence="8" id="KW-0539">Nucleus</keyword>
<feature type="domain" description="Nucleoporin NSP1-like C-terminal" evidence="10">
    <location>
        <begin position="69"/>
        <end position="164"/>
    </location>
</feature>
<evidence type="ECO:0000256" key="9">
    <source>
        <dbReference type="SAM" id="Coils"/>
    </source>
</evidence>
<evidence type="ECO:0000256" key="2">
    <source>
        <dbReference type="ARBA" id="ARBA00005911"/>
    </source>
</evidence>
<dbReference type="OMA" id="TEMHRRE"/>
<dbReference type="GO" id="GO:0005543">
    <property type="term" value="F:phospholipid binding"/>
    <property type="evidence" value="ECO:0007669"/>
    <property type="project" value="TreeGrafter"/>
</dbReference>
<dbReference type="OrthoDB" id="344345at2759"/>
<sequence>MTTTTTTSTLASLFTSTTTTSAGQLTAPATTSTATSSLAKTTAEASKTLTLTPATSSSAPGLSIGQKKEETKSMTMSQLDNFLNIWAVEVRDTEATFHEQVAEINNWDKKLTENGTKLIELNKNMENLKESQANINYDLDFVACHLTELNDYLTDLEKKSDENKTFCPSGKIDQQRRQLYDHISNLDVEIKRVHEELNELIESMNQASNMTEVLNPVTQIGSILNSHIASLQLVDKTIEKTQNYLSELTTLKESTNLTNR</sequence>
<evidence type="ECO:0000256" key="8">
    <source>
        <dbReference type="ARBA" id="ARBA00023242"/>
    </source>
</evidence>
<dbReference type="InterPro" id="IPR007758">
    <property type="entry name" value="Nucleoporin_NSP1_C"/>
</dbReference>
<reference evidence="11" key="1">
    <citation type="submission" date="2022-01" db="UniProtKB">
        <authorList>
            <consortium name="EnsemblMetazoa"/>
        </authorList>
    </citation>
    <scope>IDENTIFICATION</scope>
</reference>
<keyword evidence="7" id="KW-0906">Nuclear pore complex</keyword>
<evidence type="ECO:0000256" key="4">
    <source>
        <dbReference type="ARBA" id="ARBA00022816"/>
    </source>
</evidence>
<evidence type="ECO:0000256" key="6">
    <source>
        <dbReference type="ARBA" id="ARBA00023010"/>
    </source>
</evidence>
<dbReference type="InterPro" id="IPR026010">
    <property type="entry name" value="NSP1/NUP62"/>
</dbReference>
<proteinExistence type="inferred from homology"/>
<keyword evidence="4" id="KW-0509">mRNA transport</keyword>
<evidence type="ECO:0000313" key="11">
    <source>
        <dbReference type="EnsemblMetazoa" id="XP_014241363.1"/>
    </source>
</evidence>
<evidence type="ECO:0000313" key="12">
    <source>
        <dbReference type="Proteomes" id="UP000494040"/>
    </source>
</evidence>
<keyword evidence="12" id="KW-1185">Reference proteome</keyword>
<protein>
    <recommendedName>
        <fullName evidence="10">Nucleoporin NSP1-like C-terminal domain-containing protein</fullName>
    </recommendedName>
</protein>
<keyword evidence="6" id="KW-0811">Translocation</keyword>
<comment type="similarity">
    <text evidence="2">Belongs to the nucleoporin NSP1/NUP62 family.</text>
</comment>
<dbReference type="GO" id="GO:0017056">
    <property type="term" value="F:structural constituent of nuclear pore"/>
    <property type="evidence" value="ECO:0007669"/>
    <property type="project" value="InterPro"/>
</dbReference>
<keyword evidence="9" id="KW-0175">Coiled coil</keyword>
<keyword evidence="3" id="KW-0813">Transport</keyword>
<dbReference type="Proteomes" id="UP000494040">
    <property type="component" value="Unassembled WGS sequence"/>
</dbReference>
<dbReference type="PANTHER" id="PTHR12084">
    <property type="entry name" value="NUCLEAR PORE GLYCOPROTEIN P62-RELATED"/>
    <property type="match status" value="1"/>
</dbReference>
<evidence type="ECO:0000256" key="1">
    <source>
        <dbReference type="ARBA" id="ARBA00004567"/>
    </source>
</evidence>
<dbReference type="KEGG" id="clec:106662071"/>
<evidence type="ECO:0000256" key="3">
    <source>
        <dbReference type="ARBA" id="ARBA00022448"/>
    </source>
</evidence>
<dbReference type="EnsemblMetazoa" id="XM_014385877.2">
    <property type="protein sequence ID" value="XP_014241363.1"/>
    <property type="gene ID" value="LOC106662071"/>
</dbReference>